<name>A0A6A6UIB9_9PEZI</name>
<dbReference type="AlphaFoldDB" id="A0A6A6UIB9"/>
<keyword evidence="1" id="KW-1133">Transmembrane helix</keyword>
<reference evidence="2" key="1">
    <citation type="journal article" date="2020" name="Stud. Mycol.">
        <title>101 Dothideomycetes genomes: a test case for predicting lifestyles and emergence of pathogens.</title>
        <authorList>
            <person name="Haridas S."/>
            <person name="Albert R."/>
            <person name="Binder M."/>
            <person name="Bloem J."/>
            <person name="Labutti K."/>
            <person name="Salamov A."/>
            <person name="Andreopoulos B."/>
            <person name="Baker S."/>
            <person name="Barry K."/>
            <person name="Bills G."/>
            <person name="Bluhm B."/>
            <person name="Cannon C."/>
            <person name="Castanera R."/>
            <person name="Culley D."/>
            <person name="Daum C."/>
            <person name="Ezra D."/>
            <person name="Gonzalez J."/>
            <person name="Henrissat B."/>
            <person name="Kuo A."/>
            <person name="Liang C."/>
            <person name="Lipzen A."/>
            <person name="Lutzoni F."/>
            <person name="Magnuson J."/>
            <person name="Mondo S."/>
            <person name="Nolan M."/>
            <person name="Ohm R."/>
            <person name="Pangilinan J."/>
            <person name="Park H.-J."/>
            <person name="Ramirez L."/>
            <person name="Alfaro M."/>
            <person name="Sun H."/>
            <person name="Tritt A."/>
            <person name="Yoshinaga Y."/>
            <person name="Zwiers L.-H."/>
            <person name="Turgeon B."/>
            <person name="Goodwin S."/>
            <person name="Spatafora J."/>
            <person name="Crous P."/>
            <person name="Grigoriev I."/>
        </authorList>
    </citation>
    <scope>NUCLEOTIDE SEQUENCE</scope>
    <source>
        <strain evidence="2">CBS 115976</strain>
    </source>
</reference>
<evidence type="ECO:0000256" key="1">
    <source>
        <dbReference type="SAM" id="Phobius"/>
    </source>
</evidence>
<evidence type="ECO:0000313" key="2">
    <source>
        <dbReference type="EMBL" id="KAF2671540.1"/>
    </source>
</evidence>
<dbReference type="PANTHER" id="PTHR37845:SF1">
    <property type="entry name" value="SEQUENCE ORPHAN"/>
    <property type="match status" value="1"/>
</dbReference>
<sequence length="274" mass="29976">MSPLDEVGEEARNWNTKALPQRVVVDVFAAACAGGLVAPLITMIDKGIIENASGKATLKDSIVGSLKTLLLRPHKFIFSKPFFLIYSVYGGTYIMANTVDTTLSTIKSKPASTTTHGTAKFIGTSTSNLGLSIWKDAHLTKLFSTSAPGRIPGPTYALFALRDSFTIFASFNLPAVIAPHIRTEFLPSFMKKMNKQSIAQFLAPAAIQVLSTPVHLLGLDMYNRKNLSLAERFKLVRTAFFPSWMARICRIVPAFGVGGVVNTSVRSKLMRRFE</sequence>
<accession>A0A6A6UIB9</accession>
<keyword evidence="1" id="KW-0812">Transmembrane</keyword>
<keyword evidence="1" id="KW-0472">Membrane</keyword>
<dbReference type="OrthoDB" id="275936at2759"/>
<feature type="transmembrane region" description="Helical" evidence="1">
    <location>
        <begin position="23"/>
        <end position="44"/>
    </location>
</feature>
<dbReference type="PANTHER" id="PTHR37845">
    <property type="entry name" value="SEQUENCE ORPHAN"/>
    <property type="match status" value="1"/>
</dbReference>
<gene>
    <name evidence="2" type="ORF">BT63DRAFT_432439</name>
</gene>
<evidence type="ECO:0008006" key="4">
    <source>
        <dbReference type="Google" id="ProtNLM"/>
    </source>
</evidence>
<dbReference type="Proteomes" id="UP000799302">
    <property type="component" value="Unassembled WGS sequence"/>
</dbReference>
<organism evidence="2 3">
    <name type="scientific">Microthyrium microscopicum</name>
    <dbReference type="NCBI Taxonomy" id="703497"/>
    <lineage>
        <taxon>Eukaryota</taxon>
        <taxon>Fungi</taxon>
        <taxon>Dikarya</taxon>
        <taxon>Ascomycota</taxon>
        <taxon>Pezizomycotina</taxon>
        <taxon>Dothideomycetes</taxon>
        <taxon>Dothideomycetes incertae sedis</taxon>
        <taxon>Microthyriales</taxon>
        <taxon>Microthyriaceae</taxon>
        <taxon>Microthyrium</taxon>
    </lineage>
</organism>
<keyword evidence="3" id="KW-1185">Reference proteome</keyword>
<feature type="transmembrane region" description="Helical" evidence="1">
    <location>
        <begin position="198"/>
        <end position="219"/>
    </location>
</feature>
<feature type="transmembrane region" description="Helical" evidence="1">
    <location>
        <begin position="239"/>
        <end position="261"/>
    </location>
</feature>
<dbReference type="GO" id="GO:0005739">
    <property type="term" value="C:mitochondrion"/>
    <property type="evidence" value="ECO:0007669"/>
    <property type="project" value="TreeGrafter"/>
</dbReference>
<evidence type="ECO:0000313" key="3">
    <source>
        <dbReference type="Proteomes" id="UP000799302"/>
    </source>
</evidence>
<dbReference type="EMBL" id="MU004233">
    <property type="protein sequence ID" value="KAF2671540.1"/>
    <property type="molecule type" value="Genomic_DNA"/>
</dbReference>
<proteinExistence type="predicted"/>
<protein>
    <recommendedName>
        <fullName evidence="4">Sequence orphan</fullName>
    </recommendedName>
</protein>
<dbReference type="InterPro" id="IPR038781">
    <property type="entry name" value="C365.16-ike"/>
</dbReference>